<evidence type="ECO:0000313" key="4">
    <source>
        <dbReference type="Proteomes" id="UP001354989"/>
    </source>
</evidence>
<feature type="domain" description="Pyrrolo-quinoline quinone repeat" evidence="2">
    <location>
        <begin position="323"/>
        <end position="474"/>
    </location>
</feature>
<feature type="domain" description="Pyrrolo-quinoline quinone repeat" evidence="2">
    <location>
        <begin position="642"/>
        <end position="774"/>
    </location>
</feature>
<evidence type="ECO:0000313" key="3">
    <source>
        <dbReference type="EMBL" id="BDC98756.1"/>
    </source>
</evidence>
<dbReference type="EMBL" id="AP025292">
    <property type="protein sequence ID" value="BDC98756.1"/>
    <property type="molecule type" value="Genomic_DNA"/>
</dbReference>
<dbReference type="RefSeq" id="WP_338397854.1">
    <property type="nucleotide sequence ID" value="NZ_AP025292.1"/>
</dbReference>
<keyword evidence="1" id="KW-0732">Signal</keyword>
<dbReference type="InterPro" id="IPR018391">
    <property type="entry name" value="PQQ_b-propeller_rpt"/>
</dbReference>
<dbReference type="Pfam" id="PF13360">
    <property type="entry name" value="PQQ_2"/>
    <property type="match status" value="2"/>
</dbReference>
<keyword evidence="4" id="KW-1185">Reference proteome</keyword>
<dbReference type="InterPro" id="IPR011047">
    <property type="entry name" value="Quinoprotein_ADH-like_sf"/>
</dbReference>
<accession>A0ABM7VCT6</accession>
<evidence type="ECO:0000256" key="1">
    <source>
        <dbReference type="SAM" id="SignalP"/>
    </source>
</evidence>
<dbReference type="PANTHER" id="PTHR34512:SF30">
    <property type="entry name" value="OUTER MEMBRANE PROTEIN ASSEMBLY FACTOR BAMB"/>
    <property type="match status" value="1"/>
</dbReference>
<dbReference type="PANTHER" id="PTHR34512">
    <property type="entry name" value="CELL SURFACE PROTEIN"/>
    <property type="match status" value="1"/>
</dbReference>
<dbReference type="SUPFAM" id="SSF50998">
    <property type="entry name" value="Quinoprotein alcohol dehydrogenase-like"/>
    <property type="match status" value="3"/>
</dbReference>
<gene>
    <name evidence="3" type="ORF">PEPS_10370</name>
</gene>
<dbReference type="InterPro" id="IPR015943">
    <property type="entry name" value="WD40/YVTN_repeat-like_dom_sf"/>
</dbReference>
<dbReference type="Proteomes" id="UP001354989">
    <property type="component" value="Chromosome"/>
</dbReference>
<name>A0ABM7VCT6_9BACT</name>
<evidence type="ECO:0000259" key="2">
    <source>
        <dbReference type="Pfam" id="PF13360"/>
    </source>
</evidence>
<dbReference type="InterPro" id="IPR002372">
    <property type="entry name" value="PQQ_rpt_dom"/>
</dbReference>
<protein>
    <recommendedName>
        <fullName evidence="2">Pyrrolo-quinoline quinone repeat domain-containing protein</fullName>
    </recommendedName>
</protein>
<reference evidence="3 4" key="1">
    <citation type="submission" date="2021-12" db="EMBL/GenBank/DDBJ databases">
        <title>Genome sequencing of bacteria with rrn-lacking chromosome and rrn-plasmid.</title>
        <authorList>
            <person name="Anda M."/>
            <person name="Iwasaki W."/>
        </authorList>
    </citation>
    <scope>NUCLEOTIDE SEQUENCE [LARGE SCALE GENOMIC DNA]</scope>
    <source>
        <strain evidence="3 4">NBRC 101262</strain>
    </source>
</reference>
<dbReference type="Gene3D" id="2.130.10.10">
    <property type="entry name" value="YVTN repeat-like/Quinoprotein amine dehydrogenase"/>
    <property type="match status" value="3"/>
</dbReference>
<organism evidence="3 4">
    <name type="scientific">Persicobacter psychrovividus</name>
    <dbReference type="NCBI Taxonomy" id="387638"/>
    <lineage>
        <taxon>Bacteria</taxon>
        <taxon>Pseudomonadati</taxon>
        <taxon>Bacteroidota</taxon>
        <taxon>Cytophagia</taxon>
        <taxon>Cytophagales</taxon>
        <taxon>Persicobacteraceae</taxon>
        <taxon>Persicobacter</taxon>
    </lineage>
</organism>
<feature type="signal peptide" evidence="1">
    <location>
        <begin position="1"/>
        <end position="19"/>
    </location>
</feature>
<sequence length="904" mass="100362">MKPLNLLLALLLLPRLLWADTVPFVSSGDAEIDAVRKEINVQPTDESNYAKRLLLMKLWAVALQQQGVYLGAEYEQVDLELRRVSKWNPVFQGLEGQVYTAADIKKIGEIAGRGYQILEELQRQFSENPESVGYAHQQGEERLTFTDAPTDLPWADYRGDAQRTGFSGADGPVKGKLAWRAPVSIRWTSSPAFDGDTLYLVSPGMRNMLWKMDVNTGNVHEVFKHTPKLQGDQLYSAPAMASQPEIVGDHIFLRQMGSRGNRGATKYIVKYNRYSGKEVDRFLVGHVDYRMGSAPLAVNENFLVYPYAMHDIEGRPPLCEPFNRVICRNPKTGKKLWDFNIGPFFSDPVLDNNRIFVGNATGQFYCLKADQWYRPASEERIAWEFQADGELNQNPLVTDKVVYFSSNTGWLYAVDRQTGKLNWKSKLERATGHFSKLFSAPVLTADGKSVAISSAQKHLYILDAMSGTLLAKTTLEDGSYAGIGVDGNDLVTVDFSGKAYGFEWTGKKLITKWKKQVGEHEVFSQVKIKNGKAIYTDGHLMAYALDVRNGKKLWEHSIINAFKKDGQYIGTDQIAGGAYYESKPTANNGKIYIGSPARFVQAVDAQSGKILWRFEITGAISGAPVINDGKIYIGQEGGDDRFYCLNAETGQQLWTQSIGWVWGSANVANQRVFVPGVDGYVNCLSADNGAILWRYRTERSTCTEPLILGNDVYFGGWDHYMYKFDKATGKLKWKFQLGGGSDSGAPIAGDGKLFLPVGGGTFRALNPETKKVEWTPSLQGKMYNVTPGYHDGKVYLSCLNGQGIGGIPINNQIFCADAKTGEIEWTFDGGGGLTGPVIGNNNRLYFASTASPYFYCVKPKGNGDGTTDILWKVKMENKVEESVPCLYERKAYVLNSAGYLVAIE</sequence>
<proteinExistence type="predicted"/>
<dbReference type="SMART" id="SM00564">
    <property type="entry name" value="PQQ"/>
    <property type="match status" value="11"/>
</dbReference>
<feature type="chain" id="PRO_5047478376" description="Pyrrolo-quinoline quinone repeat domain-containing protein" evidence="1">
    <location>
        <begin position="20"/>
        <end position="904"/>
    </location>
</feature>